<organism evidence="2 3">
    <name type="scientific">Trichodelitschia bisporula</name>
    <dbReference type="NCBI Taxonomy" id="703511"/>
    <lineage>
        <taxon>Eukaryota</taxon>
        <taxon>Fungi</taxon>
        <taxon>Dikarya</taxon>
        <taxon>Ascomycota</taxon>
        <taxon>Pezizomycotina</taxon>
        <taxon>Dothideomycetes</taxon>
        <taxon>Dothideomycetes incertae sedis</taxon>
        <taxon>Phaeotrichales</taxon>
        <taxon>Phaeotrichaceae</taxon>
        <taxon>Trichodelitschia</taxon>
    </lineage>
</organism>
<reference evidence="2" key="1">
    <citation type="journal article" date="2020" name="Stud. Mycol.">
        <title>101 Dothideomycetes genomes: a test case for predicting lifestyles and emergence of pathogens.</title>
        <authorList>
            <person name="Haridas S."/>
            <person name="Albert R."/>
            <person name="Binder M."/>
            <person name="Bloem J."/>
            <person name="Labutti K."/>
            <person name="Salamov A."/>
            <person name="Andreopoulos B."/>
            <person name="Baker S."/>
            <person name="Barry K."/>
            <person name="Bills G."/>
            <person name="Bluhm B."/>
            <person name="Cannon C."/>
            <person name="Castanera R."/>
            <person name="Culley D."/>
            <person name="Daum C."/>
            <person name="Ezra D."/>
            <person name="Gonzalez J."/>
            <person name="Henrissat B."/>
            <person name="Kuo A."/>
            <person name="Liang C."/>
            <person name="Lipzen A."/>
            <person name="Lutzoni F."/>
            <person name="Magnuson J."/>
            <person name="Mondo S."/>
            <person name="Nolan M."/>
            <person name="Ohm R."/>
            <person name="Pangilinan J."/>
            <person name="Park H.-J."/>
            <person name="Ramirez L."/>
            <person name="Alfaro M."/>
            <person name="Sun H."/>
            <person name="Tritt A."/>
            <person name="Yoshinaga Y."/>
            <person name="Zwiers L.-H."/>
            <person name="Turgeon B."/>
            <person name="Goodwin S."/>
            <person name="Spatafora J."/>
            <person name="Crous P."/>
            <person name="Grigoriev I."/>
        </authorList>
    </citation>
    <scope>NUCLEOTIDE SEQUENCE</scope>
    <source>
        <strain evidence="2">CBS 262.69</strain>
    </source>
</reference>
<dbReference type="EMBL" id="ML996697">
    <property type="protein sequence ID" value="KAF2399451.1"/>
    <property type="molecule type" value="Genomic_DNA"/>
</dbReference>
<dbReference type="Proteomes" id="UP000799640">
    <property type="component" value="Unassembled WGS sequence"/>
</dbReference>
<protein>
    <submittedName>
        <fullName evidence="2">Uncharacterized protein</fullName>
    </submittedName>
</protein>
<sequence length="150" mass="16698">MPGLTSDGIHSEMVGGRWALNVKRLVARTVQVMVPCSLAVRVPVRGGNNDAWLVEQAHSGGKCVTKCFDIELPCKRSCRAILGKILQPDKETERKGNAGRAESDDLKHQSMISRGCPSCMHQAELRLQFHDDREPQVRKNRPIQLAGFRI</sequence>
<evidence type="ECO:0000313" key="3">
    <source>
        <dbReference type="Proteomes" id="UP000799640"/>
    </source>
</evidence>
<gene>
    <name evidence="2" type="ORF">EJ06DRAFT_52612</name>
</gene>
<keyword evidence="3" id="KW-1185">Reference proteome</keyword>
<evidence type="ECO:0000313" key="2">
    <source>
        <dbReference type="EMBL" id="KAF2399451.1"/>
    </source>
</evidence>
<accession>A0A6G1HU65</accession>
<proteinExistence type="predicted"/>
<feature type="region of interest" description="Disordered" evidence="1">
    <location>
        <begin position="89"/>
        <end position="108"/>
    </location>
</feature>
<name>A0A6G1HU65_9PEZI</name>
<dbReference type="AlphaFoldDB" id="A0A6G1HU65"/>
<evidence type="ECO:0000256" key="1">
    <source>
        <dbReference type="SAM" id="MobiDB-lite"/>
    </source>
</evidence>